<name>A0A502I1V1_9PSED</name>
<sequence>MNLSRKLFVGAAMAGLLLGGCTSKVTDKEQYSGYLSSYNNLQEVTTPSGGTAMRWVSPSWNPNAYDTVVFNKLELYPAPKPTEQVNQQTLSDIQNYMTSKAKSTLGQKYRVVSSAGSAPKGSKTLIMRAAITGVSTSNEGMKWYEVVPIAAVVGATQAATGHRDQDTNLFIEAEFIDAKTNQTVAKVVRKVFGTQLSNESQKVTAKDFKAAIDKLGVDFQAFISKPQGY</sequence>
<organism evidence="1 2">
    <name type="scientific">Pseudomonas mandelii</name>
    <dbReference type="NCBI Taxonomy" id="75612"/>
    <lineage>
        <taxon>Bacteria</taxon>
        <taxon>Pseudomonadati</taxon>
        <taxon>Pseudomonadota</taxon>
        <taxon>Gammaproteobacteria</taxon>
        <taxon>Pseudomonadales</taxon>
        <taxon>Pseudomonadaceae</taxon>
        <taxon>Pseudomonas</taxon>
    </lineage>
</organism>
<dbReference type="PROSITE" id="PS51257">
    <property type="entry name" value="PROKAR_LIPOPROTEIN"/>
    <property type="match status" value="1"/>
</dbReference>
<dbReference type="EMBL" id="RCZA01000010">
    <property type="protein sequence ID" value="TPG80003.1"/>
    <property type="molecule type" value="Genomic_DNA"/>
</dbReference>
<proteinExistence type="predicted"/>
<gene>
    <name evidence="1" type="ORF">EAH74_22525</name>
</gene>
<dbReference type="AlphaFoldDB" id="A0A502I1V1"/>
<accession>A0A502I1V1</accession>
<dbReference type="Proteomes" id="UP000320914">
    <property type="component" value="Unassembled WGS sequence"/>
</dbReference>
<evidence type="ECO:0000313" key="2">
    <source>
        <dbReference type="Proteomes" id="UP000320914"/>
    </source>
</evidence>
<reference evidence="1 2" key="1">
    <citation type="journal article" date="2019" name="Environ. Microbiol.">
        <title>Species interactions and distinct microbial communities in high Arctic permafrost affected cryosols are associated with the CH4 and CO2 gas fluxes.</title>
        <authorList>
            <person name="Altshuler I."/>
            <person name="Hamel J."/>
            <person name="Turney S."/>
            <person name="Magnuson E."/>
            <person name="Levesque R."/>
            <person name="Greer C."/>
            <person name="Whyte L.G."/>
        </authorList>
    </citation>
    <scope>NUCLEOTIDE SEQUENCE [LARGE SCALE GENOMIC DNA]</scope>
    <source>
        <strain evidence="1 2">OWC5</strain>
    </source>
</reference>
<dbReference type="Pfam" id="PF11769">
    <property type="entry name" value="DUF3313"/>
    <property type="match status" value="1"/>
</dbReference>
<dbReference type="InterPro" id="IPR021747">
    <property type="entry name" value="DUF3313"/>
</dbReference>
<comment type="caution">
    <text evidence="1">The sequence shown here is derived from an EMBL/GenBank/DDBJ whole genome shotgun (WGS) entry which is preliminary data.</text>
</comment>
<protein>
    <submittedName>
        <fullName evidence="1">DUF3313 domain-containing protein</fullName>
    </submittedName>
</protein>
<dbReference type="RefSeq" id="WP_140681174.1">
    <property type="nucleotide sequence ID" value="NZ_RCZA01000010.1"/>
</dbReference>
<evidence type="ECO:0000313" key="1">
    <source>
        <dbReference type="EMBL" id="TPG80003.1"/>
    </source>
</evidence>